<dbReference type="RefSeq" id="WP_268045896.1">
    <property type="nucleotide sequence ID" value="NZ_CP104064.1"/>
</dbReference>
<accession>A0ABY6Z7T9</accession>
<evidence type="ECO:0000313" key="2">
    <source>
        <dbReference type="Proteomes" id="UP001164803"/>
    </source>
</evidence>
<sequence>MLNFVGCGSAFNTALGNNSAYMKFDDTLFMIDCGSANFGRIKRANLLDGIKHIDVLITHLHPDHIGSLGDLIFYTYYNMRPMFGVKVRLLIRA</sequence>
<dbReference type="Proteomes" id="UP001164803">
    <property type="component" value="Chromosome"/>
</dbReference>
<evidence type="ECO:0000313" key="1">
    <source>
        <dbReference type="EMBL" id="WAH38331.1"/>
    </source>
</evidence>
<dbReference type="Pfam" id="PF23023">
    <property type="entry name" value="Anti-Pycsar_Apyc1"/>
    <property type="match status" value="1"/>
</dbReference>
<organism evidence="1 2">
    <name type="scientific">Alicyclobacillus dauci</name>
    <dbReference type="NCBI Taxonomy" id="1475485"/>
    <lineage>
        <taxon>Bacteria</taxon>
        <taxon>Bacillati</taxon>
        <taxon>Bacillota</taxon>
        <taxon>Bacilli</taxon>
        <taxon>Bacillales</taxon>
        <taxon>Alicyclobacillaceae</taxon>
        <taxon>Alicyclobacillus</taxon>
    </lineage>
</organism>
<gene>
    <name evidence="1" type="ORF">NZD86_07585</name>
</gene>
<keyword evidence="2" id="KW-1185">Reference proteome</keyword>
<dbReference type="Gene3D" id="3.60.15.10">
    <property type="entry name" value="Ribonuclease Z/Hydroxyacylglutathione hydrolase-like"/>
    <property type="match status" value="1"/>
</dbReference>
<dbReference type="InterPro" id="IPR036866">
    <property type="entry name" value="RibonucZ/Hydroxyglut_hydro"/>
</dbReference>
<dbReference type="EMBL" id="CP104064">
    <property type="protein sequence ID" value="WAH38331.1"/>
    <property type="molecule type" value="Genomic_DNA"/>
</dbReference>
<name>A0ABY6Z7T9_9BACL</name>
<reference evidence="1" key="1">
    <citation type="submission" date="2022-08" db="EMBL/GenBank/DDBJ databases">
        <title>Alicyclobacillus dauci DSM2870, complete genome.</title>
        <authorList>
            <person name="Wang Q."/>
            <person name="Cai R."/>
            <person name="Wang Z."/>
        </authorList>
    </citation>
    <scope>NUCLEOTIDE SEQUENCE</scope>
    <source>
        <strain evidence="1">DSM 28700</strain>
    </source>
</reference>
<proteinExistence type="predicted"/>
<dbReference type="SUPFAM" id="SSF56281">
    <property type="entry name" value="Metallo-hydrolase/oxidoreductase"/>
    <property type="match status" value="1"/>
</dbReference>
<protein>
    <submittedName>
        <fullName evidence="1">MBL fold metallo-hydrolase</fullName>
    </submittedName>
</protein>